<dbReference type="AlphaFoldDB" id="A0A3A1QSK7"/>
<keyword evidence="1" id="KW-0472">Membrane</keyword>
<gene>
    <name evidence="2" type="ORF">D3H55_16685</name>
</gene>
<comment type="caution">
    <text evidence="2">The sequence shown here is derived from an EMBL/GenBank/DDBJ whole genome shotgun (WGS) entry which is preliminary data.</text>
</comment>
<dbReference type="Proteomes" id="UP000265801">
    <property type="component" value="Unassembled WGS sequence"/>
</dbReference>
<evidence type="ECO:0000313" key="3">
    <source>
        <dbReference type="Proteomes" id="UP000265801"/>
    </source>
</evidence>
<name>A0A3A1QSK7_9BACI</name>
<evidence type="ECO:0000313" key="2">
    <source>
        <dbReference type="EMBL" id="RIW30374.1"/>
    </source>
</evidence>
<protein>
    <submittedName>
        <fullName evidence="2">Uncharacterized protein</fullName>
    </submittedName>
</protein>
<keyword evidence="1" id="KW-1133">Transmembrane helix</keyword>
<sequence length="92" mass="10451">MFKFKMKVLELYIYMLKDGTNRMSDGKKYLLTVSLLINLALLVTLIVNLASYHLTGKELDTLTSRCYESGGSVKMDVEDLAAGKYDFQCIKK</sequence>
<keyword evidence="3" id="KW-1185">Reference proteome</keyword>
<reference evidence="2 3" key="1">
    <citation type="submission" date="2018-09" db="EMBL/GenBank/DDBJ databases">
        <title>Bacillus saliacetes sp. nov., isolated from Thai shrimp paste (Ka-pi).</title>
        <authorList>
            <person name="Daroonpunt R."/>
            <person name="Tanasupawat S."/>
            <person name="Yiamsombut S."/>
        </authorList>
    </citation>
    <scope>NUCLEOTIDE SEQUENCE [LARGE SCALE GENOMIC DNA]</scope>
    <source>
        <strain evidence="2 3">SKP7-4</strain>
    </source>
</reference>
<dbReference type="EMBL" id="QXIR01000026">
    <property type="protein sequence ID" value="RIW30374.1"/>
    <property type="molecule type" value="Genomic_DNA"/>
</dbReference>
<organism evidence="2 3">
    <name type="scientific">Bacillus salacetis</name>
    <dbReference type="NCBI Taxonomy" id="2315464"/>
    <lineage>
        <taxon>Bacteria</taxon>
        <taxon>Bacillati</taxon>
        <taxon>Bacillota</taxon>
        <taxon>Bacilli</taxon>
        <taxon>Bacillales</taxon>
        <taxon>Bacillaceae</taxon>
        <taxon>Bacillus</taxon>
    </lineage>
</organism>
<evidence type="ECO:0000256" key="1">
    <source>
        <dbReference type="SAM" id="Phobius"/>
    </source>
</evidence>
<dbReference type="OrthoDB" id="2455209at2"/>
<keyword evidence="1" id="KW-0812">Transmembrane</keyword>
<accession>A0A3A1QSK7</accession>
<proteinExistence type="predicted"/>
<feature type="transmembrane region" description="Helical" evidence="1">
    <location>
        <begin position="29"/>
        <end position="50"/>
    </location>
</feature>